<dbReference type="PROSITE" id="PS50977">
    <property type="entry name" value="HTH_TETR_2"/>
    <property type="match status" value="1"/>
</dbReference>
<dbReference type="InterPro" id="IPR036271">
    <property type="entry name" value="Tet_transcr_reg_TetR-rel_C_sf"/>
</dbReference>
<evidence type="ECO:0000313" key="6">
    <source>
        <dbReference type="EMBL" id="MDD9206313.1"/>
    </source>
</evidence>
<evidence type="ECO:0000256" key="2">
    <source>
        <dbReference type="ARBA" id="ARBA00023125"/>
    </source>
</evidence>
<feature type="DNA-binding region" description="H-T-H motif" evidence="4">
    <location>
        <begin position="37"/>
        <end position="56"/>
    </location>
</feature>
<name>A0ABT5TW69_9MICO</name>
<dbReference type="EMBL" id="JARACI010000846">
    <property type="protein sequence ID" value="MDD9206313.1"/>
    <property type="molecule type" value="Genomic_DNA"/>
</dbReference>
<reference evidence="6" key="1">
    <citation type="submission" date="2023-02" db="EMBL/GenBank/DDBJ databases">
        <title>Georgenia sp.10Sc9-8, isolated from a soil sample collected from the Taklamakan desert.</title>
        <authorList>
            <person name="Liu S."/>
        </authorList>
    </citation>
    <scope>NUCLEOTIDE SEQUENCE</scope>
    <source>
        <strain evidence="6">10Sc9-8</strain>
    </source>
</reference>
<dbReference type="Proteomes" id="UP001165561">
    <property type="component" value="Unassembled WGS sequence"/>
</dbReference>
<comment type="caution">
    <text evidence="6">The sequence shown here is derived from an EMBL/GenBank/DDBJ whole genome shotgun (WGS) entry which is preliminary data.</text>
</comment>
<dbReference type="Gene3D" id="1.10.357.10">
    <property type="entry name" value="Tetracycline Repressor, domain 2"/>
    <property type="match status" value="1"/>
</dbReference>
<evidence type="ECO:0000256" key="4">
    <source>
        <dbReference type="PROSITE-ProRule" id="PRU00335"/>
    </source>
</evidence>
<keyword evidence="3" id="KW-0804">Transcription</keyword>
<gene>
    <name evidence="6" type="ORF">PU560_07505</name>
</gene>
<dbReference type="InterPro" id="IPR023772">
    <property type="entry name" value="DNA-bd_HTH_TetR-type_CS"/>
</dbReference>
<sequence length="210" mass="22917">MPKIVGSSLAEHRLRTRAALFSALARLMAERGFDAITLADIAAEAGVGRTAVYNHVPDKETLLLSFIEHETGQYAAAVRDALADVADPVEKLRVYVRRQADLKPVYHFAPGPDLRQLVSPEALHRLREHVVLVERLLRDILREGIATGALPEQDLDLVVQLVHGCLAARPAPAEGPERDRHLAVTEQFVLRAVGAAVETSGPAPQLERVS</sequence>
<dbReference type="SUPFAM" id="SSF46689">
    <property type="entry name" value="Homeodomain-like"/>
    <property type="match status" value="1"/>
</dbReference>
<organism evidence="6 7">
    <name type="scientific">Georgenia halotolerans</name>
    <dbReference type="NCBI Taxonomy" id="3028317"/>
    <lineage>
        <taxon>Bacteria</taxon>
        <taxon>Bacillati</taxon>
        <taxon>Actinomycetota</taxon>
        <taxon>Actinomycetes</taxon>
        <taxon>Micrococcales</taxon>
        <taxon>Bogoriellaceae</taxon>
        <taxon>Georgenia</taxon>
    </lineage>
</organism>
<dbReference type="PRINTS" id="PR00455">
    <property type="entry name" value="HTHTETR"/>
</dbReference>
<feature type="domain" description="HTH tetR-type" evidence="5">
    <location>
        <begin position="14"/>
        <end position="74"/>
    </location>
</feature>
<dbReference type="PANTHER" id="PTHR30055:SF234">
    <property type="entry name" value="HTH-TYPE TRANSCRIPTIONAL REGULATOR BETI"/>
    <property type="match status" value="1"/>
</dbReference>
<dbReference type="Pfam" id="PF00440">
    <property type="entry name" value="TetR_N"/>
    <property type="match status" value="1"/>
</dbReference>
<dbReference type="InterPro" id="IPR050109">
    <property type="entry name" value="HTH-type_TetR-like_transc_reg"/>
</dbReference>
<accession>A0ABT5TW69</accession>
<keyword evidence="1" id="KW-0805">Transcription regulation</keyword>
<dbReference type="PANTHER" id="PTHR30055">
    <property type="entry name" value="HTH-TYPE TRANSCRIPTIONAL REGULATOR RUTR"/>
    <property type="match status" value="1"/>
</dbReference>
<evidence type="ECO:0000313" key="7">
    <source>
        <dbReference type="Proteomes" id="UP001165561"/>
    </source>
</evidence>
<protein>
    <submittedName>
        <fullName evidence="6">TetR/AcrR family transcriptional regulator</fullName>
    </submittedName>
</protein>
<dbReference type="InterPro" id="IPR009057">
    <property type="entry name" value="Homeodomain-like_sf"/>
</dbReference>
<evidence type="ECO:0000256" key="3">
    <source>
        <dbReference type="ARBA" id="ARBA00023163"/>
    </source>
</evidence>
<dbReference type="SUPFAM" id="SSF48498">
    <property type="entry name" value="Tetracyclin repressor-like, C-terminal domain"/>
    <property type="match status" value="1"/>
</dbReference>
<proteinExistence type="predicted"/>
<evidence type="ECO:0000256" key="1">
    <source>
        <dbReference type="ARBA" id="ARBA00023015"/>
    </source>
</evidence>
<evidence type="ECO:0000259" key="5">
    <source>
        <dbReference type="PROSITE" id="PS50977"/>
    </source>
</evidence>
<keyword evidence="7" id="KW-1185">Reference proteome</keyword>
<keyword evidence="2 4" id="KW-0238">DNA-binding</keyword>
<dbReference type="InterPro" id="IPR001647">
    <property type="entry name" value="HTH_TetR"/>
</dbReference>
<dbReference type="PROSITE" id="PS01081">
    <property type="entry name" value="HTH_TETR_1"/>
    <property type="match status" value="1"/>
</dbReference>